<protein>
    <submittedName>
        <fullName evidence="10">CLUMA_CG004254, isoform A</fullName>
    </submittedName>
</protein>
<dbReference type="InterPro" id="IPR056603">
    <property type="entry name" value="HTH_NPRL3"/>
</dbReference>
<evidence type="ECO:0000313" key="10">
    <source>
        <dbReference type="EMBL" id="CRK90550.1"/>
    </source>
</evidence>
<dbReference type="Pfam" id="PF03931">
    <property type="entry name" value="Skp1_POZ"/>
    <property type="match status" value="1"/>
</dbReference>
<feature type="compositionally biased region" description="Basic and acidic residues" evidence="6">
    <location>
        <begin position="569"/>
        <end position="578"/>
    </location>
</feature>
<evidence type="ECO:0000256" key="2">
    <source>
        <dbReference type="ARBA" id="ARBA00009993"/>
    </source>
</evidence>
<dbReference type="InterPro" id="IPR013256">
    <property type="entry name" value="Chromatin_SPT2"/>
</dbReference>
<feature type="coiled-coil region" evidence="5">
    <location>
        <begin position="866"/>
        <end position="894"/>
    </location>
</feature>
<dbReference type="InterPro" id="IPR016073">
    <property type="entry name" value="Skp1_comp_POZ"/>
</dbReference>
<dbReference type="InterPro" id="IPR005365">
    <property type="entry name" value="Npr3"/>
</dbReference>
<dbReference type="GO" id="GO:0034198">
    <property type="term" value="P:cellular response to amino acid starvation"/>
    <property type="evidence" value="ECO:0007669"/>
    <property type="project" value="TreeGrafter"/>
</dbReference>
<dbReference type="InterPro" id="IPR054552">
    <property type="entry name" value="SPT2_N"/>
</dbReference>
<dbReference type="Pfam" id="PF24064">
    <property type="entry name" value="HTH_NPRL3"/>
    <property type="match status" value="1"/>
</dbReference>
<dbReference type="GO" id="GO:0038202">
    <property type="term" value="P:TORC1 signaling"/>
    <property type="evidence" value="ECO:0007669"/>
    <property type="project" value="TreeGrafter"/>
</dbReference>
<evidence type="ECO:0000256" key="4">
    <source>
        <dbReference type="ARBA" id="ARBA00023054"/>
    </source>
</evidence>
<dbReference type="GO" id="GO:0019287">
    <property type="term" value="P:isopentenyl diphosphate biosynthetic process, mevalonate pathway"/>
    <property type="evidence" value="ECO:0007669"/>
    <property type="project" value="UniProtKB-UniPathway"/>
</dbReference>
<dbReference type="Pfam" id="PF04275">
    <property type="entry name" value="P-mevalo_kinase"/>
    <property type="match status" value="1"/>
</dbReference>
<dbReference type="GO" id="GO:0005737">
    <property type="term" value="C:cytoplasm"/>
    <property type="evidence" value="ECO:0007669"/>
    <property type="project" value="InterPro"/>
</dbReference>
<feature type="region of interest" description="Disordered" evidence="6">
    <location>
        <begin position="554"/>
        <end position="589"/>
    </location>
</feature>
<dbReference type="Gene3D" id="3.30.710.10">
    <property type="entry name" value="Potassium Channel Kv1.1, Chain A"/>
    <property type="match status" value="1"/>
</dbReference>
<feature type="compositionally biased region" description="Basic and acidic residues" evidence="6">
    <location>
        <begin position="1058"/>
        <end position="1087"/>
    </location>
</feature>
<feature type="compositionally biased region" description="Basic and acidic residues" evidence="6">
    <location>
        <begin position="1025"/>
        <end position="1034"/>
    </location>
</feature>
<evidence type="ECO:0000256" key="3">
    <source>
        <dbReference type="ARBA" id="ARBA00010546"/>
    </source>
</evidence>
<feature type="domain" description="GATOR1 complex protein NPRL3 C-terminal HTH" evidence="9">
    <location>
        <begin position="628"/>
        <end position="688"/>
    </location>
</feature>
<dbReference type="GO" id="GO:0006511">
    <property type="term" value="P:ubiquitin-dependent protein catabolic process"/>
    <property type="evidence" value="ECO:0007669"/>
    <property type="project" value="InterPro"/>
</dbReference>
<reference evidence="10 11" key="1">
    <citation type="submission" date="2015-04" db="EMBL/GenBank/DDBJ databases">
        <authorList>
            <person name="Syromyatnikov M.Y."/>
            <person name="Popov V.N."/>
        </authorList>
    </citation>
    <scope>NUCLEOTIDE SEQUENCE [LARGE SCALE GENOMIC DNA]</scope>
</reference>
<evidence type="ECO:0000313" key="11">
    <source>
        <dbReference type="Proteomes" id="UP000183832"/>
    </source>
</evidence>
<dbReference type="InterPro" id="IPR036296">
    <property type="entry name" value="SKP1-like_dim_sf"/>
</dbReference>
<feature type="region of interest" description="Disordered" evidence="6">
    <location>
        <begin position="958"/>
        <end position="1040"/>
    </location>
</feature>
<dbReference type="PANTHER" id="PTHR13153:SF5">
    <property type="entry name" value="GATOR COMPLEX PROTEIN NPRL3"/>
    <property type="match status" value="1"/>
</dbReference>
<keyword evidence="11" id="KW-1185">Reference proteome</keyword>
<dbReference type="GO" id="GO:0010508">
    <property type="term" value="P:positive regulation of autophagy"/>
    <property type="evidence" value="ECO:0007669"/>
    <property type="project" value="TreeGrafter"/>
</dbReference>
<feature type="region of interest" description="Disordered" evidence="6">
    <location>
        <begin position="1058"/>
        <end position="1309"/>
    </location>
</feature>
<feature type="compositionally biased region" description="Basic and acidic residues" evidence="6">
    <location>
        <begin position="1238"/>
        <end position="1285"/>
    </location>
</feature>
<feature type="compositionally biased region" description="Acidic residues" evidence="6">
    <location>
        <begin position="1299"/>
        <end position="1309"/>
    </location>
</feature>
<dbReference type="GO" id="GO:1990130">
    <property type="term" value="C:GATOR1 complex"/>
    <property type="evidence" value="ECO:0007669"/>
    <property type="project" value="TreeGrafter"/>
</dbReference>
<proteinExistence type="inferred from homology"/>
<dbReference type="Gene3D" id="3.40.50.300">
    <property type="entry name" value="P-loop containing nucleotide triphosphate hydrolases"/>
    <property type="match status" value="1"/>
</dbReference>
<evidence type="ECO:0000256" key="1">
    <source>
        <dbReference type="ARBA" id="ARBA00006461"/>
    </source>
</evidence>
<dbReference type="Pfam" id="PF08243">
    <property type="entry name" value="SPT2"/>
    <property type="match status" value="1"/>
</dbReference>
<evidence type="ECO:0000259" key="7">
    <source>
        <dbReference type="Pfam" id="PF03931"/>
    </source>
</evidence>
<keyword evidence="4 5" id="KW-0175">Coiled coil</keyword>
<dbReference type="STRING" id="568069.A0A1J1HVM2"/>
<dbReference type="InterPro" id="IPR027417">
    <property type="entry name" value="P-loop_NTPase"/>
</dbReference>
<feature type="domain" description="SPT2 homolog N-terminal" evidence="8">
    <location>
        <begin position="830"/>
        <end position="911"/>
    </location>
</feature>
<feature type="compositionally biased region" description="Basic and acidic residues" evidence="6">
    <location>
        <begin position="978"/>
        <end position="1003"/>
    </location>
</feature>
<dbReference type="GO" id="GO:0004631">
    <property type="term" value="F:phosphomevalonate kinase activity"/>
    <property type="evidence" value="ECO:0007669"/>
    <property type="project" value="InterPro"/>
</dbReference>
<name>A0A1J1HVM2_9DIPT</name>
<dbReference type="Pfam" id="PF22878">
    <property type="entry name" value="SPT2_N"/>
    <property type="match status" value="1"/>
</dbReference>
<dbReference type="SMART" id="SM00784">
    <property type="entry name" value="SPT2"/>
    <property type="match status" value="1"/>
</dbReference>
<evidence type="ECO:0000256" key="6">
    <source>
        <dbReference type="SAM" id="MobiDB-lite"/>
    </source>
</evidence>
<dbReference type="Proteomes" id="UP000183832">
    <property type="component" value="Unassembled WGS sequence"/>
</dbReference>
<dbReference type="SUPFAM" id="SSF81382">
    <property type="entry name" value="Skp1 dimerisation domain-like"/>
    <property type="match status" value="1"/>
</dbReference>
<sequence length="1392" mass="160767">MPPKIIHLKSQDGVVVSTTYECAQLSHTIKDMLEMIGTDSNEDEPLEIPLMNVHSAQLHKIVEWIEHWKDIKHPTNEEIKNMPCKDIDPWNKNFLKVKIEELYELIAASNYLNIPGLLWLTTREVAYMIKETKEKMENPLSVILVKSDSKGDRLLFRYPYTADKAVDDSNKQKKKQNPYSIALIEDTHQNIENPPSGIGNMSDEVLSSLFACKQNLANQKFELKINDIRFVSHPALMENKNSFILINIVFALQAQCSYSIVKCYYELSKRLGLGLLYEERRVNYLTKEMKTMLKIHDDTIYDHKSEKIFDTIVQTSSLAQCLKTLYHDLCTTGLINVVLNESVTLCFCLPQKAWNFRFSERRTKNGQQFIDPEIIDRCIDSLKPYHGFLLLVDPSELLDCVPPSGAKILLQLIESYNPLKSLQSMASDSDLSIDQVNQMVGHLVYWAKATIIYPLCETNVYVISPDAPIHVNSPLVERFATKFPGMSLIEVISDFSLPTSIGHLTTPLQHPARQGRLAQMVLWMLQHHLLMQLHTYVQFMPSYERSTNDNSGLSLADFASSPKQSITHSPEKSPKSDPLDVPNGISGHQKLNSNQRVFQMIGVDDESINSVDDDDKIRELLNAFDECDREAILKVPASANFEDLNLMVRLWQSGYFKGEHHLEEIMFYENLRRSQLLQLLDKFRDVLILYETEDPASCLLRHEKAEIIRISEPIKSTWAKEKNLNLTELLSDGPYKEKYRKQMIQWSDEKRAIDYGIFCCEASKKISKPIVIVSDIRRKTDIKWFRETFKDKIKLIRIKCDDEIRCKRGWKFEAGVDDIQSECDLDNWDDTAQQNLSSSREKGKYYSTKFEPPKKVTKEKRLSAGIQKFLEQKKREEEQKAEEARRKKLELVARRDPKEQRKIDKTLKVIKSSKKFYSGDKTLDENTAITLENQQPDEDDYGYTSTVSDQFHKKLMEKYSQQPETKKFSSGSIKNKPLSKDEIQNTKDRVKNAFSSKDEEIHIKQGPQHRTSKLKSDTSSYSSSLEKKIPEKPKFKPKPAPIVDFQQLLKLAEQKQHEEITIEVPQKKEPERLLTHKEKLELEETAARKARSKQNKMVKQGAIPRINESTRQDKNNNENLLNKKAVQTKAITNPMYNQKEKQKPSPIVSKAAIPNNKPSSISSSSSNSKLKDALQKPYNGSSPSQKDLNVSKNRTALPASVAKTKEAVRKNSPLASKPSSSQVKQIEKAQAIPSSSKMTDKPRDFPPKDLMRSREFPPRDLVRGREFPPRDLMRGRDFPPREMKRPKQLQISNKRRIEDEDSEYDSELDDFIDDSDVNIDYSAEIKNIFGYDKSRYRDEDFDDSQMESDYRTVMREEYISKKAGILEDLEDMKMEAEEKKRKDMKMKKKRKL</sequence>
<dbReference type="EMBL" id="CVRI01000020">
    <property type="protein sequence ID" value="CRK90550.1"/>
    <property type="molecule type" value="Genomic_DNA"/>
</dbReference>
<feature type="coiled-coil region" evidence="5">
    <location>
        <begin position="1359"/>
        <end position="1389"/>
    </location>
</feature>
<dbReference type="UniPathway" id="UPA00057">
    <property type="reaction ID" value="UER00099"/>
</dbReference>
<evidence type="ECO:0000256" key="5">
    <source>
        <dbReference type="SAM" id="Coils"/>
    </source>
</evidence>
<gene>
    <name evidence="10" type="ORF">CLUMA_CG004254</name>
</gene>
<evidence type="ECO:0000259" key="8">
    <source>
        <dbReference type="Pfam" id="PF22878"/>
    </source>
</evidence>
<dbReference type="GO" id="GO:0006695">
    <property type="term" value="P:cholesterol biosynthetic process"/>
    <property type="evidence" value="ECO:0007669"/>
    <property type="project" value="InterPro"/>
</dbReference>
<evidence type="ECO:0000259" key="9">
    <source>
        <dbReference type="Pfam" id="PF24064"/>
    </source>
</evidence>
<feature type="compositionally biased region" description="Polar residues" evidence="6">
    <location>
        <begin position="1178"/>
        <end position="1194"/>
    </location>
</feature>
<feature type="compositionally biased region" description="Polar residues" evidence="6">
    <location>
        <begin position="1213"/>
        <end position="1224"/>
    </location>
</feature>
<dbReference type="PANTHER" id="PTHR13153">
    <property type="entry name" value="CGTHBA PROTEIN -14 GENE PROTEIN"/>
    <property type="match status" value="1"/>
</dbReference>
<comment type="similarity">
    <text evidence="2">Belongs to the SKP1 family.</text>
</comment>
<feature type="compositionally biased region" description="Polar residues" evidence="6">
    <location>
        <begin position="959"/>
        <end position="973"/>
    </location>
</feature>
<dbReference type="InterPro" id="IPR001232">
    <property type="entry name" value="SKP1-like"/>
</dbReference>
<dbReference type="GO" id="GO:1904262">
    <property type="term" value="P:negative regulation of TORC1 signaling"/>
    <property type="evidence" value="ECO:0007669"/>
    <property type="project" value="TreeGrafter"/>
</dbReference>
<comment type="similarity">
    <text evidence="1">Belongs to the SPT2 family.</text>
</comment>
<feature type="compositionally biased region" description="Low complexity" evidence="6">
    <location>
        <begin position="1153"/>
        <end position="1168"/>
    </location>
</feature>
<feature type="domain" description="SKP1 component POZ" evidence="7">
    <location>
        <begin position="5"/>
        <end position="69"/>
    </location>
</feature>
<dbReference type="InterPro" id="IPR011333">
    <property type="entry name" value="SKP1/BTB/POZ_sf"/>
</dbReference>
<organism evidence="10 11">
    <name type="scientific">Clunio marinus</name>
    <dbReference type="NCBI Taxonomy" id="568069"/>
    <lineage>
        <taxon>Eukaryota</taxon>
        <taxon>Metazoa</taxon>
        <taxon>Ecdysozoa</taxon>
        <taxon>Arthropoda</taxon>
        <taxon>Hexapoda</taxon>
        <taxon>Insecta</taxon>
        <taxon>Pterygota</taxon>
        <taxon>Neoptera</taxon>
        <taxon>Endopterygota</taxon>
        <taxon>Diptera</taxon>
        <taxon>Nematocera</taxon>
        <taxon>Chironomoidea</taxon>
        <taxon>Chironomidae</taxon>
        <taxon>Clunio</taxon>
    </lineage>
</organism>
<accession>A0A1J1HVM2</accession>
<dbReference type="InterPro" id="IPR005919">
    <property type="entry name" value="Pmev_kin_anim"/>
</dbReference>
<dbReference type="OrthoDB" id="18648at2759"/>
<dbReference type="SUPFAM" id="SSF54695">
    <property type="entry name" value="POZ domain"/>
    <property type="match status" value="1"/>
</dbReference>
<comment type="similarity">
    <text evidence="3">Belongs to the NPR3 family.</text>
</comment>
<dbReference type="SMART" id="SM00512">
    <property type="entry name" value="Skp1"/>
    <property type="match status" value="1"/>
</dbReference>
<dbReference type="Pfam" id="PF03666">
    <property type="entry name" value="NPR3"/>
    <property type="match status" value="1"/>
</dbReference>